<evidence type="ECO:0000256" key="1">
    <source>
        <dbReference type="ARBA" id="ARBA00023015"/>
    </source>
</evidence>
<dbReference type="SUPFAM" id="SSF53822">
    <property type="entry name" value="Periplasmic binding protein-like I"/>
    <property type="match status" value="1"/>
</dbReference>
<keyword evidence="6" id="KW-1185">Reference proteome</keyword>
<dbReference type="OrthoDB" id="3227375at2"/>
<dbReference type="SMART" id="SM00354">
    <property type="entry name" value="HTH_LACI"/>
    <property type="match status" value="1"/>
</dbReference>
<dbReference type="AlphaFoldDB" id="A0A2V5ITL4"/>
<dbReference type="PANTHER" id="PTHR30146:SF153">
    <property type="entry name" value="LACTOSE OPERON REPRESSOR"/>
    <property type="match status" value="1"/>
</dbReference>
<evidence type="ECO:0000256" key="2">
    <source>
        <dbReference type="ARBA" id="ARBA00023125"/>
    </source>
</evidence>
<dbReference type="Proteomes" id="UP000247980">
    <property type="component" value="Unassembled WGS sequence"/>
</dbReference>
<dbReference type="Pfam" id="PF00356">
    <property type="entry name" value="LacI"/>
    <property type="match status" value="1"/>
</dbReference>
<dbReference type="InterPro" id="IPR000843">
    <property type="entry name" value="HTH_LacI"/>
</dbReference>
<feature type="domain" description="HTH lacI-type" evidence="4">
    <location>
        <begin position="11"/>
        <end position="65"/>
    </location>
</feature>
<evidence type="ECO:0000313" key="6">
    <source>
        <dbReference type="Proteomes" id="UP000247980"/>
    </source>
</evidence>
<dbReference type="InterPro" id="IPR046335">
    <property type="entry name" value="LacI/GalR-like_sensor"/>
</dbReference>
<dbReference type="CDD" id="cd01392">
    <property type="entry name" value="HTH_LacI"/>
    <property type="match status" value="1"/>
</dbReference>
<protein>
    <submittedName>
        <fullName evidence="5">LacI family transcriptional regulator</fullName>
    </submittedName>
</protein>
<dbReference type="InterPro" id="IPR010982">
    <property type="entry name" value="Lambda_DNA-bd_dom_sf"/>
</dbReference>
<sequence length="347" mass="37027">MVRAEKVRAKPVLATVAALAGVSAPTVSKVINGRDDVAEATRLRVQAALTELGYESPMQRRARSTGPDMVDLVIDGMATQYSMEILTGILDYAAAEGVDVVVGSVTPAKLQTANHEEWAQRMIESGRKGLILVTSEMTTRQLDSFAQRNIPVVVIDPLNPPRQGFSSVGATNWAGGKEATEHLLSLGHTRIAFLGGPNAAECSVARLHGYLAALMGHGIKQRPEYILTGGFTKTFGVEGTRQLLALDEPPTAIFAASDATALGVLEEARQHGLRVPDDLSLVGFDGTPLTEQTLPRLTSVAQPLQEMGRAALRAVLRLVKGEELDSAHMELATELVIRDSTAPPRVA</sequence>
<keyword evidence="3" id="KW-0804">Transcription</keyword>
<proteinExistence type="predicted"/>
<name>A0A2V5ITL4_9MICC</name>
<reference evidence="5 6" key="1">
    <citation type="submission" date="2018-05" db="EMBL/GenBank/DDBJ databases">
        <title>Genetic diversity of glacier-inhabiting Cryobacterium bacteria in China and description of Cryobacterium mengkeensis sp. nov. and Arthrobacter glacialis sp. nov.</title>
        <authorList>
            <person name="Liu Q."/>
            <person name="Xin Y.-H."/>
        </authorList>
    </citation>
    <scope>NUCLEOTIDE SEQUENCE [LARGE SCALE GENOMIC DNA]</scope>
    <source>
        <strain evidence="5 6">B7</strain>
    </source>
</reference>
<dbReference type="PROSITE" id="PS50932">
    <property type="entry name" value="HTH_LACI_2"/>
    <property type="match status" value="1"/>
</dbReference>
<dbReference type="Gene3D" id="1.10.260.40">
    <property type="entry name" value="lambda repressor-like DNA-binding domains"/>
    <property type="match status" value="1"/>
</dbReference>
<evidence type="ECO:0000259" key="4">
    <source>
        <dbReference type="PROSITE" id="PS50932"/>
    </source>
</evidence>
<comment type="caution">
    <text evidence="5">The sequence shown here is derived from an EMBL/GenBank/DDBJ whole genome shotgun (WGS) entry which is preliminary data.</text>
</comment>
<gene>
    <name evidence="5" type="ORF">CVS30_09160</name>
</gene>
<dbReference type="Gene3D" id="3.40.50.2300">
    <property type="match status" value="2"/>
</dbReference>
<dbReference type="EMBL" id="QJVC01000006">
    <property type="protein sequence ID" value="PYI38712.1"/>
    <property type="molecule type" value="Genomic_DNA"/>
</dbReference>
<dbReference type="RefSeq" id="WP_110485027.1">
    <property type="nucleotide sequence ID" value="NZ_QJVC01000006.1"/>
</dbReference>
<accession>A0A2V5ITL4</accession>
<dbReference type="SUPFAM" id="SSF47413">
    <property type="entry name" value="lambda repressor-like DNA-binding domains"/>
    <property type="match status" value="1"/>
</dbReference>
<dbReference type="GO" id="GO:0000976">
    <property type="term" value="F:transcription cis-regulatory region binding"/>
    <property type="evidence" value="ECO:0007669"/>
    <property type="project" value="TreeGrafter"/>
</dbReference>
<organism evidence="5 6">
    <name type="scientific">Arthrobacter psychrolactophilus</name>
    <dbReference type="NCBI Taxonomy" id="92442"/>
    <lineage>
        <taxon>Bacteria</taxon>
        <taxon>Bacillati</taxon>
        <taxon>Actinomycetota</taxon>
        <taxon>Actinomycetes</taxon>
        <taxon>Micrococcales</taxon>
        <taxon>Micrococcaceae</taxon>
        <taxon>Arthrobacter</taxon>
    </lineage>
</organism>
<dbReference type="PANTHER" id="PTHR30146">
    <property type="entry name" value="LACI-RELATED TRANSCRIPTIONAL REPRESSOR"/>
    <property type="match status" value="1"/>
</dbReference>
<dbReference type="Pfam" id="PF13377">
    <property type="entry name" value="Peripla_BP_3"/>
    <property type="match status" value="1"/>
</dbReference>
<keyword evidence="1" id="KW-0805">Transcription regulation</keyword>
<keyword evidence="2" id="KW-0238">DNA-binding</keyword>
<evidence type="ECO:0000313" key="5">
    <source>
        <dbReference type="EMBL" id="PYI38712.1"/>
    </source>
</evidence>
<dbReference type="GO" id="GO:0003700">
    <property type="term" value="F:DNA-binding transcription factor activity"/>
    <property type="evidence" value="ECO:0007669"/>
    <property type="project" value="TreeGrafter"/>
</dbReference>
<evidence type="ECO:0000256" key="3">
    <source>
        <dbReference type="ARBA" id="ARBA00023163"/>
    </source>
</evidence>
<dbReference type="InterPro" id="IPR028082">
    <property type="entry name" value="Peripla_BP_I"/>
</dbReference>